<keyword evidence="4 6" id="KW-1133">Transmembrane helix</keyword>
<keyword evidence="7" id="KW-1185">Reference proteome</keyword>
<feature type="transmembrane region" description="Helical" evidence="6">
    <location>
        <begin position="88"/>
        <end position="110"/>
    </location>
</feature>
<dbReference type="InterPro" id="IPR004254">
    <property type="entry name" value="AdipoR/HlyIII-related"/>
</dbReference>
<feature type="transmembrane region" description="Helical" evidence="6">
    <location>
        <begin position="262"/>
        <end position="278"/>
    </location>
</feature>
<protein>
    <submittedName>
        <fullName evidence="8">Membrane progestin receptor gamma</fullName>
    </submittedName>
</protein>
<reference evidence="7" key="1">
    <citation type="submission" date="2025-05" db="UniProtKB">
        <authorList>
            <consortium name="RefSeq"/>
        </authorList>
    </citation>
    <scope>NUCLEOTIDE SEQUENCE [LARGE SCALE GENOMIC DNA]</scope>
</reference>
<evidence type="ECO:0000256" key="3">
    <source>
        <dbReference type="ARBA" id="ARBA00022692"/>
    </source>
</evidence>
<feature type="transmembrane region" description="Helical" evidence="6">
    <location>
        <begin position="56"/>
        <end position="76"/>
    </location>
</feature>
<feature type="transmembrane region" description="Helical" evidence="6">
    <location>
        <begin position="189"/>
        <end position="210"/>
    </location>
</feature>
<feature type="transmembrane region" description="Helical" evidence="6">
    <location>
        <begin position="222"/>
        <end position="241"/>
    </location>
</feature>
<dbReference type="RefSeq" id="XP_065646741.1">
    <property type="nucleotide sequence ID" value="XM_065790669.1"/>
</dbReference>
<evidence type="ECO:0000256" key="6">
    <source>
        <dbReference type="SAM" id="Phobius"/>
    </source>
</evidence>
<evidence type="ECO:0000256" key="2">
    <source>
        <dbReference type="ARBA" id="ARBA00007018"/>
    </source>
</evidence>
<evidence type="ECO:0000256" key="4">
    <source>
        <dbReference type="ARBA" id="ARBA00022989"/>
    </source>
</evidence>
<feature type="transmembrane region" description="Helical" evidence="6">
    <location>
        <begin position="298"/>
        <end position="316"/>
    </location>
</feature>
<proteinExistence type="inferred from homology"/>
<dbReference type="GeneID" id="105851019"/>
<keyword evidence="3 6" id="KW-0812">Transmembrane</keyword>
<name>A0ABM4BCS9_HYDVU</name>
<accession>A0ABM4BCS9</accession>
<dbReference type="Pfam" id="PF03006">
    <property type="entry name" value="HlyIII"/>
    <property type="match status" value="1"/>
</dbReference>
<evidence type="ECO:0000256" key="1">
    <source>
        <dbReference type="ARBA" id="ARBA00004141"/>
    </source>
</evidence>
<evidence type="ECO:0000256" key="5">
    <source>
        <dbReference type="ARBA" id="ARBA00023136"/>
    </source>
</evidence>
<keyword evidence="5 6" id="KW-0472">Membrane</keyword>
<comment type="subcellular location">
    <subcellularLocation>
        <location evidence="1">Membrane</location>
        <topology evidence="1">Multi-pass membrane protein</topology>
    </subcellularLocation>
</comment>
<dbReference type="Proteomes" id="UP001652625">
    <property type="component" value="Chromosome 02"/>
</dbReference>
<sequence length="326" mass="37779">METSKKKTADSKFNLRREEIPPEFHDPFIIRGYRRPYLSFKDCLKSSVVFSCNESFNILSHFFSFLFFITIFISYFKTELDITDVKTWPLALNVIGNIGFSFMSTTAHTLNSMSIEARHKCFYLDYAAISIYTYCSGQATFYYSRALFSEKEFFKNSYYFNIGAMFISIMSTLLNCLSRRKWHSSKYVIRTMAYVTAYVWNCVPYIYRLMICNNPLDCNKSGLYLSLLSALTLLGAGVLNITKFPERFYPGKFDCCGQSHNLMHVLVTLGCFFQLEFVKHEMLRGISQGFNYESSLHLTIFTVFVSLLIAAVVPANDDKDINYKKK</sequence>
<feature type="transmembrane region" description="Helical" evidence="6">
    <location>
        <begin position="158"/>
        <end position="177"/>
    </location>
</feature>
<evidence type="ECO:0000313" key="7">
    <source>
        <dbReference type="Proteomes" id="UP001652625"/>
    </source>
</evidence>
<dbReference type="PANTHER" id="PTHR20855:SF52">
    <property type="entry name" value="ADIPONECTIN RECEPTOR PROTEIN"/>
    <property type="match status" value="1"/>
</dbReference>
<feature type="transmembrane region" description="Helical" evidence="6">
    <location>
        <begin position="122"/>
        <end position="143"/>
    </location>
</feature>
<dbReference type="PANTHER" id="PTHR20855">
    <property type="entry name" value="ADIPOR/PROGESTIN RECEPTOR-RELATED"/>
    <property type="match status" value="1"/>
</dbReference>
<reference evidence="8" key="2">
    <citation type="submission" date="2025-08" db="UniProtKB">
        <authorList>
            <consortium name="RefSeq"/>
        </authorList>
    </citation>
    <scope>IDENTIFICATION</scope>
</reference>
<keyword evidence="8" id="KW-0675">Receptor</keyword>
<evidence type="ECO:0000313" key="8">
    <source>
        <dbReference type="RefSeq" id="XP_065646741.1"/>
    </source>
</evidence>
<comment type="similarity">
    <text evidence="2">Belongs to the ADIPOR family.</text>
</comment>
<gene>
    <name evidence="8" type="primary">LOC105851019</name>
</gene>
<organism evidence="7 8">
    <name type="scientific">Hydra vulgaris</name>
    <name type="common">Hydra</name>
    <name type="synonym">Hydra attenuata</name>
    <dbReference type="NCBI Taxonomy" id="6087"/>
    <lineage>
        <taxon>Eukaryota</taxon>
        <taxon>Metazoa</taxon>
        <taxon>Cnidaria</taxon>
        <taxon>Hydrozoa</taxon>
        <taxon>Hydroidolina</taxon>
        <taxon>Anthoathecata</taxon>
        <taxon>Aplanulata</taxon>
        <taxon>Hydridae</taxon>
        <taxon>Hydra</taxon>
    </lineage>
</organism>